<protein>
    <submittedName>
        <fullName evidence="4">Unannotated protein</fullName>
    </submittedName>
</protein>
<keyword evidence="1" id="KW-0456">Lyase</keyword>
<dbReference type="GO" id="GO:0019748">
    <property type="term" value="P:secondary metabolic process"/>
    <property type="evidence" value="ECO:0007669"/>
    <property type="project" value="TreeGrafter"/>
</dbReference>
<dbReference type="InterPro" id="IPR032465">
    <property type="entry name" value="ACMSD"/>
</dbReference>
<evidence type="ECO:0000313" key="3">
    <source>
        <dbReference type="EMBL" id="CAB4756361.1"/>
    </source>
</evidence>
<reference evidence="4" key="1">
    <citation type="submission" date="2020-05" db="EMBL/GenBank/DDBJ databases">
        <authorList>
            <person name="Chiriac C."/>
            <person name="Salcher M."/>
            <person name="Ghai R."/>
            <person name="Kavagutti S V."/>
        </authorList>
    </citation>
    <scope>NUCLEOTIDE SEQUENCE</scope>
</reference>
<name>A0A6J7NXG2_9ZZZZ</name>
<evidence type="ECO:0000256" key="1">
    <source>
        <dbReference type="ARBA" id="ARBA00023239"/>
    </source>
</evidence>
<dbReference type="InterPro" id="IPR032466">
    <property type="entry name" value="Metal_Hydrolase"/>
</dbReference>
<dbReference type="EMBL" id="CAEZYR010000086">
    <property type="protein sequence ID" value="CAB4756361.1"/>
    <property type="molecule type" value="Genomic_DNA"/>
</dbReference>
<accession>A0A6J7NXG2</accession>
<dbReference type="EMBL" id="CAFBOS010000082">
    <property type="protein sequence ID" value="CAB4998180.1"/>
    <property type="molecule type" value="Genomic_DNA"/>
</dbReference>
<dbReference type="Pfam" id="PF04909">
    <property type="entry name" value="Amidohydro_2"/>
    <property type="match status" value="1"/>
</dbReference>
<dbReference type="AlphaFoldDB" id="A0A6J7NXG2"/>
<sequence length="403" mass="45502">MTDEILGGHMTLLDTNEVTETLNSTWLISSDSHIVEPPDLWVGRGTELGERMPRVVSEPDGEWWYVDGRKTMSFLGTQTGDRFEKDSAELQTSATFDQVRPAAYDPASYIAENELDGVWGSVIYPSQGLVLFSVPVSDVVTAAMCGYNDWLADFCSHDTARLKGVAMVNLDDIDAAVHELERARSIGLCGALITVLPPSWAPFRSNDYDRFWAAAQELAMPLSLHVGTERADVRAGHGSFTLDVKNVPPAFFVNKDYQIRQTLADLIFSGVFERFPRLRMGTVEHELSWIPFFLDQLDYTYTQRPPRGPEWIRYTDPDVLPSHFFRTNVFASFQEDNVALRVRDYIGIDTLMWGSDYPHTESTFPKSREILGRILADVPPAEVRRIISSNCAELYDFTVPPER</sequence>
<organism evidence="4">
    <name type="scientific">freshwater metagenome</name>
    <dbReference type="NCBI Taxonomy" id="449393"/>
    <lineage>
        <taxon>unclassified sequences</taxon>
        <taxon>metagenomes</taxon>
        <taxon>ecological metagenomes</taxon>
    </lineage>
</organism>
<proteinExistence type="predicted"/>
<feature type="domain" description="Amidohydrolase-related" evidence="2">
    <location>
        <begin position="137"/>
        <end position="397"/>
    </location>
</feature>
<dbReference type="GO" id="GO:0016787">
    <property type="term" value="F:hydrolase activity"/>
    <property type="evidence" value="ECO:0007669"/>
    <property type="project" value="InterPro"/>
</dbReference>
<dbReference type="InterPro" id="IPR006680">
    <property type="entry name" value="Amidohydro-rel"/>
</dbReference>
<dbReference type="PANTHER" id="PTHR21240:SF28">
    <property type="entry name" value="ISO-OROTATE DECARBOXYLASE (EUROFUNG)"/>
    <property type="match status" value="1"/>
</dbReference>
<dbReference type="Gene3D" id="3.20.20.140">
    <property type="entry name" value="Metal-dependent hydrolases"/>
    <property type="match status" value="1"/>
</dbReference>
<dbReference type="PANTHER" id="PTHR21240">
    <property type="entry name" value="2-AMINO-3-CARBOXYLMUCONATE-6-SEMIALDEHYDE DECARBOXYLASE"/>
    <property type="match status" value="1"/>
</dbReference>
<dbReference type="GO" id="GO:0005737">
    <property type="term" value="C:cytoplasm"/>
    <property type="evidence" value="ECO:0007669"/>
    <property type="project" value="TreeGrafter"/>
</dbReference>
<evidence type="ECO:0000259" key="2">
    <source>
        <dbReference type="Pfam" id="PF04909"/>
    </source>
</evidence>
<gene>
    <name evidence="3" type="ORF">UFOPK2754_02129</name>
    <name evidence="4" type="ORF">UFOPK3967_01456</name>
</gene>
<dbReference type="SUPFAM" id="SSF51556">
    <property type="entry name" value="Metallo-dependent hydrolases"/>
    <property type="match status" value="1"/>
</dbReference>
<evidence type="ECO:0000313" key="4">
    <source>
        <dbReference type="EMBL" id="CAB4998180.1"/>
    </source>
</evidence>
<dbReference type="GO" id="GO:0016831">
    <property type="term" value="F:carboxy-lyase activity"/>
    <property type="evidence" value="ECO:0007669"/>
    <property type="project" value="InterPro"/>
</dbReference>